<proteinExistence type="predicted"/>
<keyword evidence="3" id="KW-1185">Reference proteome</keyword>
<evidence type="ECO:0000313" key="2">
    <source>
        <dbReference type="EMBL" id="NOL49265.1"/>
    </source>
</evidence>
<feature type="region of interest" description="Disordered" evidence="1">
    <location>
        <begin position="36"/>
        <end position="55"/>
    </location>
</feature>
<dbReference type="Proteomes" id="UP000541421">
    <property type="component" value="Unassembled WGS sequence"/>
</dbReference>
<name>A0A7Y4L953_9BURK</name>
<dbReference type="EMBL" id="JABGBO010000003">
    <property type="protein sequence ID" value="NOL49265.1"/>
    <property type="molecule type" value="Genomic_DNA"/>
</dbReference>
<sequence>MVMPPKNPYKFVCPKCGWQSPLIKSDVILPLGFGSDSTPESSAETTEKMTYSGASPQCPKCYAPLNKKTAGILDKLFG</sequence>
<comment type="caution">
    <text evidence="2">The sequence shown here is derived from an EMBL/GenBank/DDBJ whole genome shotgun (WGS) entry which is preliminary data.</text>
</comment>
<accession>A0A7Y4L953</accession>
<evidence type="ECO:0000256" key="1">
    <source>
        <dbReference type="SAM" id="MobiDB-lite"/>
    </source>
</evidence>
<protein>
    <submittedName>
        <fullName evidence="2">Uncharacterized protein</fullName>
    </submittedName>
</protein>
<evidence type="ECO:0000313" key="3">
    <source>
        <dbReference type="Proteomes" id="UP000541421"/>
    </source>
</evidence>
<dbReference type="AlphaFoldDB" id="A0A7Y4L953"/>
<dbReference type="RefSeq" id="WP_171588233.1">
    <property type="nucleotide sequence ID" value="NZ_JABGBO010000003.1"/>
</dbReference>
<gene>
    <name evidence="2" type="ORF">HKX40_03790</name>
</gene>
<organism evidence="2 3">
    <name type="scientific">Pelistega europaea</name>
    <dbReference type="NCBI Taxonomy" id="106147"/>
    <lineage>
        <taxon>Bacteria</taxon>
        <taxon>Pseudomonadati</taxon>
        <taxon>Pseudomonadota</taxon>
        <taxon>Betaproteobacteria</taxon>
        <taxon>Burkholderiales</taxon>
        <taxon>Alcaligenaceae</taxon>
        <taxon>Pelistega</taxon>
    </lineage>
</organism>
<reference evidence="2 3" key="1">
    <citation type="submission" date="2020-05" db="EMBL/GenBank/DDBJ databases">
        <authorList>
            <person name="Niu N."/>
        </authorList>
    </citation>
    <scope>NUCLEOTIDE SEQUENCE [LARGE SCALE GENOMIC DNA]</scope>
    <source>
        <strain evidence="2 3">LMG10982</strain>
    </source>
</reference>